<feature type="region of interest" description="Disordered" evidence="1">
    <location>
        <begin position="594"/>
        <end position="683"/>
    </location>
</feature>
<gene>
    <name evidence="2" type="ORF">TGP89_297690</name>
</gene>
<proteinExistence type="predicted"/>
<feature type="compositionally biased region" description="Acidic residues" evidence="1">
    <location>
        <begin position="1287"/>
        <end position="1300"/>
    </location>
</feature>
<feature type="compositionally biased region" description="Low complexity" evidence="1">
    <location>
        <begin position="1268"/>
        <end position="1278"/>
    </location>
</feature>
<feature type="region of interest" description="Disordered" evidence="1">
    <location>
        <begin position="293"/>
        <end position="330"/>
    </location>
</feature>
<feature type="compositionally biased region" description="Polar residues" evidence="1">
    <location>
        <begin position="104"/>
        <end position="117"/>
    </location>
</feature>
<feature type="region of interest" description="Disordered" evidence="1">
    <location>
        <begin position="702"/>
        <end position="738"/>
    </location>
</feature>
<feature type="compositionally biased region" description="Basic and acidic residues" evidence="1">
    <location>
        <begin position="1968"/>
        <end position="1979"/>
    </location>
</feature>
<accession>A0A086JD02</accession>
<feature type="region of interest" description="Disordered" evidence="1">
    <location>
        <begin position="1"/>
        <end position="77"/>
    </location>
</feature>
<feature type="compositionally biased region" description="Polar residues" evidence="1">
    <location>
        <begin position="182"/>
        <end position="194"/>
    </location>
</feature>
<organism evidence="2 3">
    <name type="scientific">Toxoplasma gondii p89</name>
    <dbReference type="NCBI Taxonomy" id="943119"/>
    <lineage>
        <taxon>Eukaryota</taxon>
        <taxon>Sar</taxon>
        <taxon>Alveolata</taxon>
        <taxon>Apicomplexa</taxon>
        <taxon>Conoidasida</taxon>
        <taxon>Coccidia</taxon>
        <taxon>Eucoccidiorida</taxon>
        <taxon>Eimeriorina</taxon>
        <taxon>Sarcocystidae</taxon>
        <taxon>Toxoplasma</taxon>
    </lineage>
</organism>
<feature type="compositionally biased region" description="Basic and acidic residues" evidence="1">
    <location>
        <begin position="1642"/>
        <end position="1674"/>
    </location>
</feature>
<dbReference type="VEuPathDB" id="ToxoDB:TGP89_297690"/>
<feature type="compositionally biased region" description="Basic and acidic residues" evidence="1">
    <location>
        <begin position="862"/>
        <end position="879"/>
    </location>
</feature>
<dbReference type="Proteomes" id="UP000028828">
    <property type="component" value="Unassembled WGS sequence"/>
</dbReference>
<reference evidence="2 3" key="1">
    <citation type="submission" date="2014-03" db="EMBL/GenBank/DDBJ databases">
        <authorList>
            <person name="Sibley D."/>
            <person name="Venepally P."/>
            <person name="Karamycheva S."/>
            <person name="Hadjithomas M."/>
            <person name="Khan A."/>
            <person name="Brunk B."/>
            <person name="Roos D."/>
            <person name="Caler E."/>
            <person name="Lorenzi H."/>
        </authorList>
    </citation>
    <scope>NUCLEOTIDE SEQUENCE [LARGE SCALE GENOMIC DNA]</scope>
    <source>
        <strain evidence="3">p89</strain>
    </source>
</reference>
<feature type="region of interest" description="Disordered" evidence="1">
    <location>
        <begin position="1022"/>
        <end position="1063"/>
    </location>
</feature>
<feature type="compositionally biased region" description="Basic and acidic residues" evidence="1">
    <location>
        <begin position="1937"/>
        <end position="1947"/>
    </location>
</feature>
<dbReference type="OrthoDB" id="334022at2759"/>
<feature type="compositionally biased region" description="Polar residues" evidence="1">
    <location>
        <begin position="1770"/>
        <end position="1797"/>
    </location>
</feature>
<dbReference type="EMBL" id="AEYI02002105">
    <property type="protein sequence ID" value="KFG30020.1"/>
    <property type="molecule type" value="Genomic_DNA"/>
</dbReference>
<comment type="caution">
    <text evidence="2">The sequence shown here is derived from an EMBL/GenBank/DDBJ whole genome shotgun (WGS) entry which is preliminary data.</text>
</comment>
<evidence type="ECO:0000313" key="2">
    <source>
        <dbReference type="EMBL" id="KFG30020.1"/>
    </source>
</evidence>
<evidence type="ECO:0000256" key="1">
    <source>
        <dbReference type="SAM" id="MobiDB-lite"/>
    </source>
</evidence>
<feature type="compositionally biased region" description="Polar residues" evidence="1">
    <location>
        <begin position="1999"/>
        <end position="2009"/>
    </location>
</feature>
<feature type="compositionally biased region" description="Low complexity" evidence="1">
    <location>
        <begin position="423"/>
        <end position="434"/>
    </location>
</feature>
<feature type="region of interest" description="Disordered" evidence="1">
    <location>
        <begin position="1339"/>
        <end position="1363"/>
    </location>
</feature>
<feature type="region of interest" description="Disordered" evidence="1">
    <location>
        <begin position="1263"/>
        <end position="1301"/>
    </location>
</feature>
<feature type="compositionally biased region" description="Polar residues" evidence="1">
    <location>
        <begin position="1725"/>
        <end position="1746"/>
    </location>
</feature>
<feature type="region of interest" description="Disordered" evidence="1">
    <location>
        <begin position="1077"/>
        <end position="1147"/>
    </location>
</feature>
<name>A0A086JD02_TOXGO</name>
<feature type="region of interest" description="Disordered" evidence="1">
    <location>
        <begin position="800"/>
        <end position="965"/>
    </location>
</feature>
<feature type="compositionally biased region" description="Polar residues" evidence="1">
    <location>
        <begin position="800"/>
        <end position="819"/>
    </location>
</feature>
<feature type="compositionally biased region" description="Low complexity" evidence="1">
    <location>
        <begin position="945"/>
        <end position="954"/>
    </location>
</feature>
<feature type="region of interest" description="Disordered" evidence="1">
    <location>
        <begin position="423"/>
        <end position="445"/>
    </location>
</feature>
<protein>
    <submittedName>
        <fullName evidence="2">Uncharacterized protein</fullName>
    </submittedName>
</protein>
<feature type="region of interest" description="Disordered" evidence="1">
    <location>
        <begin position="101"/>
        <end position="220"/>
    </location>
</feature>
<sequence>MADPPLHLSARAQVPLRPQVLSDAVRPSAVSPKVAGPPTGNPSAHGFQGIDASPVPGAPLRNSSSDSLGGGTLSHGVSMSKSGLSVALAGVQSRSDVSFVLPPQLTSSSGAPESGENNGRALREPLLSPSAACGAADAQVGQQATPPACRLADPARNAGTPQIVGKAPPFRPQKSPGAPVQNGLQIRPNPQAQERTGLAENSPADGVGSRLSASSSATLPTGRLHAARSTFASTGGSHPGSGNQEAPEPIQVPVASHISSNSPFPMAAAPSLDALSSPEKLSLPSTLNRISSAAPASSLGRPQAAQPLLGGVRVPDGQGRSGGPLPVQPVSSSALAAASAPSRSHAVSIRGPFSLNCSPTSAPPATSGPPRALAGLHASNVFTGTAVAGAGCAPSHQFQARAPVPARLPVSAGSSAPATISSSSAVASTAPSGSRPAGVLSADAAKTPNPVTSAVVNHSASGGAALPRFTSPFASIPARSLSAAGPPGDSPGAPSASVSPSATAVVAAKRRVLPPGGQPGATAASPVSRVSAASRLANFASLGAQATLPTALNCAATAGAAAGGGAGSGTGGGGPGVPGPNASCPVRYGSLGSSAAAGVQTPRGSQGPARLSRGQAGGPTLTHASGRPSPAAKAQCSRSECSSPRALLSSTPSPPGSPSLRLHPRPGVCTAGKGRQRSTSVGSAHSSAAVLAAAASRLAHLSGKAPSPTAGLGPSRVPSSPSNAGLDPLLSPGGAGGSPLAVGGSPLFGRGLGAQPTDAASRAAAVVAAAAAAAAAGYSSLAAATSSGLSSCAVLKSSKSANAPSPRARSQQSADSPSASGAKRLASGRAGASTPGRRSISQETPREVLSGDGALKPGPDAEACKEKETQSPSKEKDGEADTPAGGRQGSSVASAGAPEKLDKSEDDAEAARLQILASLFPRAETPVTSGSKTPGPVSGSLEPIAADGAPAHAARQSASEEADDDHLRDFWSQELEISKVPQYLDDNPRGEGWLVVASPLPACVARQDLLREKVRAHLAPQLEAATGQKQGPPPGFRDCLSTATRNPFPAGTGRTSVDNDGRRLSDTASAHQALLSNVLSSRPSSPKDASALAPSRQLSPEERGDSQRPVCGEEGPGATGAQGAQRETDGTSGDGHAPPLKRRRTDEDCATAVGNGALTPPDDLLHVLPRLSSVERRRMRQLEQPVLSKERRQKVTQHLCASARNLLQCVQEMQLLGALPRAIAAAPEAPPNGLTDCRSAALDELRKAMLDLPPSALWSGLHAPGPFSSSRRQASSLSPAERLGTDGGDEAATAEEEDSERPDIFFHLAKDSDQESPAPPGGVGSGLWAFPGGAGSETFSGRGSASAVSGMAPAPHRETSFSPSPIDAEAFWFGDEDSLVWSESEEEGDAVEAFPFGPGDPYSVLYSGSHEVSASRHPLADLAGALAASEVAARPAQGASDDAYSPKLGASFPSFSAPRTLREAFQEARATLPWRVPPHLNEEEAAAWLREALREQKKRETEFRNLRLFQLERKAVGAQLSLCSPRHLPAGQEVFAIERPGDGLRFLPLTAEEEDELHLLREQRRRDWENVEKAKQQLRAVMCEKDVKAQRHIQARLQRLSERLVNRERRRAEDFRRLRELREQELKWCEERKIQAAQEEREREALKVEDATAAERERADRVSREREGEREKTGEGALHVHFRGEDRRPSRLGAAKSTAVSESEELPRSSSELPSDAPNSRPFPVSSTSLLQRQSAEVPTGGTQAAPSGLSAPQGLAGAADGASIPAPAETSNLLEKSSTETAVSSFSLSREISTPEANGKALEVTPCLKLARSAPVLGQPATPQGGASEAGDRRSYFLASSKTEANGGRASPSEGENGDDKAPRDSGGPACNFSEARDNPGDPNVLSQPSKLNVNPVLIADRQTANSIRSGRAGEVPAGGTEESVVKATRGGETTQEGKENQELKMVEVSAGASPAPLSVGGNQADLRPRGEGGKDECELSVSPNEGPRGGTGRDQDATSTLHAESQGQGCGVPLAHALQRAPESSMFQPFEQLQPSQLQQLLQFQQTQRLEVPAPGAQGTHSLEAAPARLREDPLPPQLRSVQHQHSLVQLPAHGVQQPHLQALLQKQQLLRQQILQNALAQQQRQNRPR</sequence>
<evidence type="ECO:0000313" key="3">
    <source>
        <dbReference type="Proteomes" id="UP000028828"/>
    </source>
</evidence>
<feature type="region of interest" description="Disordered" evidence="1">
    <location>
        <begin position="1642"/>
        <end position="2010"/>
    </location>
</feature>
<feature type="compositionally biased region" description="Low complexity" evidence="1">
    <location>
        <begin position="724"/>
        <end position="738"/>
    </location>
</feature>